<evidence type="ECO:0000256" key="2">
    <source>
        <dbReference type="ARBA" id="ARBA00022801"/>
    </source>
</evidence>
<comment type="caution">
    <text evidence="4">The sequence shown here is derived from an EMBL/GenBank/DDBJ whole genome shotgun (WGS) entry which is preliminary data.</text>
</comment>
<name>A0ABS9Q0M5_9MICO</name>
<evidence type="ECO:0000313" key="5">
    <source>
        <dbReference type="Proteomes" id="UP001521931"/>
    </source>
</evidence>
<dbReference type="PROSITE" id="PS51462">
    <property type="entry name" value="NUDIX"/>
    <property type="match status" value="1"/>
</dbReference>
<reference evidence="4 5" key="1">
    <citation type="submission" date="2022-02" db="EMBL/GenBank/DDBJ databases">
        <title>Uncovering new skin microbiome diversity through culturing and metagenomics.</title>
        <authorList>
            <person name="Conlan S."/>
            <person name="Deming C."/>
            <person name="Nisc Comparative Sequencing Program N."/>
            <person name="Segre J.A."/>
        </authorList>
    </citation>
    <scope>NUCLEOTIDE SEQUENCE [LARGE SCALE GENOMIC DNA]</scope>
    <source>
        <strain evidence="4 5">ACRQZ</strain>
    </source>
</reference>
<evidence type="ECO:0000259" key="3">
    <source>
        <dbReference type="PROSITE" id="PS51462"/>
    </source>
</evidence>
<dbReference type="PANTHER" id="PTHR43046:SF16">
    <property type="entry name" value="ADP-RIBOSE PYROPHOSPHATASE YJHB-RELATED"/>
    <property type="match status" value="1"/>
</dbReference>
<dbReference type="PANTHER" id="PTHR43046">
    <property type="entry name" value="GDP-MANNOSE MANNOSYL HYDROLASE"/>
    <property type="match status" value="1"/>
</dbReference>
<dbReference type="RefSeq" id="WP_029211303.1">
    <property type="nucleotide sequence ID" value="NZ_DAMCVA010000005.1"/>
</dbReference>
<keyword evidence="2" id="KW-0378">Hydrolase</keyword>
<evidence type="ECO:0000256" key="1">
    <source>
        <dbReference type="ARBA" id="ARBA00001946"/>
    </source>
</evidence>
<feature type="domain" description="Nudix hydrolase" evidence="3">
    <location>
        <begin position="19"/>
        <end position="151"/>
    </location>
</feature>
<proteinExistence type="predicted"/>
<dbReference type="Gene3D" id="3.90.79.10">
    <property type="entry name" value="Nucleoside Triphosphate Pyrophosphohydrolase"/>
    <property type="match status" value="1"/>
</dbReference>
<gene>
    <name evidence="4" type="ORF">MHL29_05850</name>
</gene>
<evidence type="ECO:0000313" key="4">
    <source>
        <dbReference type="EMBL" id="MCG7321419.1"/>
    </source>
</evidence>
<dbReference type="Proteomes" id="UP001521931">
    <property type="component" value="Unassembled WGS sequence"/>
</dbReference>
<accession>A0ABS9Q0M5</accession>
<dbReference type="EMBL" id="JAKRCV010000012">
    <property type="protein sequence ID" value="MCG7321419.1"/>
    <property type="molecule type" value="Genomic_DNA"/>
</dbReference>
<organism evidence="4 5">
    <name type="scientific">Arsenicicoccus bolidensis</name>
    <dbReference type="NCBI Taxonomy" id="229480"/>
    <lineage>
        <taxon>Bacteria</taxon>
        <taxon>Bacillati</taxon>
        <taxon>Actinomycetota</taxon>
        <taxon>Actinomycetes</taxon>
        <taxon>Micrococcales</taxon>
        <taxon>Intrasporangiaceae</taxon>
        <taxon>Arsenicicoccus</taxon>
    </lineage>
</organism>
<sequence>MPIPEFIVELRRHVGHAPLWLTGVTAVVLRGEGDEQEVLLVRRADTDEWSPVTGIVEPGQEVHEAAVREVQEEASVVAAVERLVWVSTTEPVRHANGDQAQYVDHTFRLRWVSGEPAVGDDENLEARWWPVRGVREGVPPMRAHFGDRVRVALDDPSDVLLGPTSGRHVRRG</sequence>
<dbReference type="SUPFAM" id="SSF55811">
    <property type="entry name" value="Nudix"/>
    <property type="match status" value="1"/>
</dbReference>
<keyword evidence="5" id="KW-1185">Reference proteome</keyword>
<comment type="cofactor">
    <cofactor evidence="1">
        <name>Mg(2+)</name>
        <dbReference type="ChEBI" id="CHEBI:18420"/>
    </cofactor>
</comment>
<dbReference type="CDD" id="cd18879">
    <property type="entry name" value="NUDIX_Hydrolase"/>
    <property type="match status" value="1"/>
</dbReference>
<dbReference type="InterPro" id="IPR000086">
    <property type="entry name" value="NUDIX_hydrolase_dom"/>
</dbReference>
<dbReference type="InterPro" id="IPR015797">
    <property type="entry name" value="NUDIX_hydrolase-like_dom_sf"/>
</dbReference>
<dbReference type="Pfam" id="PF00293">
    <property type="entry name" value="NUDIX"/>
    <property type="match status" value="1"/>
</dbReference>
<protein>
    <submittedName>
        <fullName evidence="4">NUDIX domain-containing protein</fullName>
    </submittedName>
</protein>